<dbReference type="InterPro" id="IPR029063">
    <property type="entry name" value="SAM-dependent_MTases_sf"/>
</dbReference>
<sequence>MEKLRPYGLQATWFQKGATIFMAITTMSVADMVGVFFNHDAPLHVSAFDGSSFGSNDAPLHLEVRNSRAVYYIAECPNDLGLARAYLQGDIASPELEPGNPYSVFRQLMELKAYARKPKKSDLAKLSASILSHGIHVPKPPEIELPSLAQRVAEGVLPHTKKGDAATVSYHYDQSNDFYAMFLGPSMTYTCACFPKADASLEEAQEHKLNMVLDKLNLNKGDSLLDIGCGWGSMEVTAAKRGIHVIGVTLSQEQVDWGTAWIEREGLQDLAEVRLMDYRDVPEAGFDGICSLGMMEHVGYKHYPAYFKEMLDKLRPGGMLLNHQITRCNSYQGKRAGGFIDRYIFPDGELASPGEIEVTINNAGFEVINQENLRQHYAITLRHWNENLQEHWDEAVKLVGEPKARLWGMYMAGSRFNFELNTIQIHQFLCIKPDPETGTSTYPLRPWWSR</sequence>
<reference evidence="6 7" key="1">
    <citation type="submission" date="2014-03" db="EMBL/GenBank/DDBJ databases">
        <title>Genomics of Bifidobacteria.</title>
        <authorList>
            <person name="Ventura M."/>
            <person name="Milani C."/>
            <person name="Lugli G.A."/>
        </authorList>
    </citation>
    <scope>NUCLEOTIDE SEQUENCE [LARGE SCALE GENOMIC DNA]</scope>
    <source>
        <strain evidence="6 7">LMG 21775</strain>
    </source>
</reference>
<dbReference type="EMBL" id="JGZI01000008">
    <property type="protein sequence ID" value="KFI82927.1"/>
    <property type="molecule type" value="Genomic_DNA"/>
</dbReference>
<evidence type="ECO:0000313" key="6">
    <source>
        <dbReference type="EMBL" id="KFI82927.1"/>
    </source>
</evidence>
<dbReference type="PANTHER" id="PTHR43667">
    <property type="entry name" value="CYCLOPROPANE-FATTY-ACYL-PHOSPHOLIPID SYNTHASE"/>
    <property type="match status" value="1"/>
</dbReference>
<dbReference type="Proteomes" id="UP000029050">
    <property type="component" value="Unassembled WGS sequence"/>
</dbReference>
<dbReference type="InterPro" id="IPR050723">
    <property type="entry name" value="CFA/CMAS"/>
</dbReference>
<evidence type="ECO:0000256" key="4">
    <source>
        <dbReference type="ARBA" id="ARBA00022691"/>
    </source>
</evidence>
<protein>
    <submittedName>
        <fullName evidence="6">Cyclopropane-fatty-acyl-phospholipid synthase</fullName>
        <ecNumber evidence="6">2.1.1.79</ecNumber>
    </submittedName>
</protein>
<proteinExistence type="inferred from homology"/>
<dbReference type="InterPro" id="IPR003333">
    <property type="entry name" value="CMAS"/>
</dbReference>
<name>A0A087CI27_9BIFI</name>
<dbReference type="AlphaFoldDB" id="A0A087CI27"/>
<keyword evidence="4" id="KW-0949">S-adenosyl-L-methionine</keyword>
<dbReference type="CDD" id="cd02440">
    <property type="entry name" value="AdoMet_MTases"/>
    <property type="match status" value="1"/>
</dbReference>
<keyword evidence="2 6" id="KW-0489">Methyltransferase</keyword>
<dbReference type="eggNOG" id="COG2230">
    <property type="taxonomic scope" value="Bacteria"/>
</dbReference>
<dbReference type="SUPFAM" id="SSF53335">
    <property type="entry name" value="S-adenosyl-L-methionine-dependent methyltransferases"/>
    <property type="match status" value="1"/>
</dbReference>
<keyword evidence="7" id="KW-1185">Reference proteome</keyword>
<evidence type="ECO:0000256" key="3">
    <source>
        <dbReference type="ARBA" id="ARBA00022679"/>
    </source>
</evidence>
<dbReference type="GO" id="GO:0032259">
    <property type="term" value="P:methylation"/>
    <property type="evidence" value="ECO:0007669"/>
    <property type="project" value="UniProtKB-KW"/>
</dbReference>
<dbReference type="STRING" id="218140.BPSY_0718"/>
<evidence type="ECO:0000256" key="1">
    <source>
        <dbReference type="ARBA" id="ARBA00010815"/>
    </source>
</evidence>
<evidence type="ECO:0000256" key="2">
    <source>
        <dbReference type="ARBA" id="ARBA00022603"/>
    </source>
</evidence>
<evidence type="ECO:0000313" key="7">
    <source>
        <dbReference type="Proteomes" id="UP000029050"/>
    </source>
</evidence>
<comment type="similarity">
    <text evidence="1">Belongs to the CFA/CMAS family.</text>
</comment>
<evidence type="ECO:0000256" key="5">
    <source>
        <dbReference type="ARBA" id="ARBA00023098"/>
    </source>
</evidence>
<gene>
    <name evidence="6" type="ORF">BPSY_0718</name>
</gene>
<accession>A0A087CI27</accession>
<dbReference type="PIRSF" id="PIRSF003085">
    <property type="entry name" value="CMAS"/>
    <property type="match status" value="1"/>
</dbReference>
<organism evidence="6 7">
    <name type="scientific">Bifidobacterium psychraerophilum</name>
    <dbReference type="NCBI Taxonomy" id="218140"/>
    <lineage>
        <taxon>Bacteria</taxon>
        <taxon>Bacillati</taxon>
        <taxon>Actinomycetota</taxon>
        <taxon>Actinomycetes</taxon>
        <taxon>Bifidobacteriales</taxon>
        <taxon>Bifidobacteriaceae</taxon>
        <taxon>Bifidobacterium</taxon>
    </lineage>
</organism>
<keyword evidence="5" id="KW-0443">Lipid metabolism</keyword>
<dbReference type="Pfam" id="PF02353">
    <property type="entry name" value="CMAS"/>
    <property type="match status" value="1"/>
</dbReference>
<comment type="caution">
    <text evidence="6">The sequence shown here is derived from an EMBL/GenBank/DDBJ whole genome shotgun (WGS) entry which is preliminary data.</text>
</comment>
<keyword evidence="3 6" id="KW-0808">Transferase</keyword>
<dbReference type="Gene3D" id="3.40.50.150">
    <property type="entry name" value="Vaccinia Virus protein VP39"/>
    <property type="match status" value="1"/>
</dbReference>
<dbReference type="EC" id="2.1.1.79" evidence="6"/>
<dbReference type="GO" id="GO:0008825">
    <property type="term" value="F:cyclopropane-fatty-acyl-phospholipid synthase activity"/>
    <property type="evidence" value="ECO:0007669"/>
    <property type="project" value="UniProtKB-EC"/>
</dbReference>
<dbReference type="GO" id="GO:0008610">
    <property type="term" value="P:lipid biosynthetic process"/>
    <property type="evidence" value="ECO:0007669"/>
    <property type="project" value="InterPro"/>
</dbReference>
<dbReference type="PANTHER" id="PTHR43667:SF1">
    <property type="entry name" value="CYCLOPROPANE-FATTY-ACYL-PHOSPHOLIPID SYNTHASE"/>
    <property type="match status" value="1"/>
</dbReference>